<comment type="function">
    <text evidence="20">Choline-specific glycerophosphodiesterase that hydrolyzes glycerophosphocholine (GPC) and lysophosphatidylcholine (LPC) and contributes to supplying choline to the cells. Has a preference for LPC with short (12:0 and 14:0) or polyunsaturated (18:2 and 20:4) fatty acids. In vitro, hydrolyzes only choline-containing lysophospholipids, such as sphingosylphosphorylcholine (SPC), platelet-activating factor (PAF) and lysoPAF, but not other lysophospholipids.</text>
</comment>
<keyword evidence="32" id="KW-0812">Transmembrane</keyword>
<evidence type="ECO:0000313" key="34">
    <source>
        <dbReference type="Proteomes" id="UP001217089"/>
    </source>
</evidence>
<evidence type="ECO:0000256" key="29">
    <source>
        <dbReference type="ARBA" id="ARBA00048703"/>
    </source>
</evidence>
<dbReference type="CDD" id="cd16018">
    <property type="entry name" value="Enpp"/>
    <property type="match status" value="1"/>
</dbReference>
<accession>A0ABQ9E813</accession>
<evidence type="ECO:0000256" key="17">
    <source>
        <dbReference type="ARBA" id="ARBA00023288"/>
    </source>
</evidence>
<evidence type="ECO:0000256" key="9">
    <source>
        <dbReference type="ARBA" id="ARBA00022729"/>
    </source>
</evidence>
<keyword evidence="32" id="KW-1133">Transmembrane helix</keyword>
<dbReference type="Gene3D" id="3.30.1360.180">
    <property type="match status" value="1"/>
</dbReference>
<comment type="catalytic activity">
    <reaction evidence="24">
        <text>a 1-O-alkyl-sn-glycero-3-phosphocholine + H2O = a 1-O-alkyl-sn-glycerol + phosphocholine + H(+)</text>
        <dbReference type="Rhea" id="RHEA:36083"/>
        <dbReference type="ChEBI" id="CHEBI:15377"/>
        <dbReference type="ChEBI" id="CHEBI:15378"/>
        <dbReference type="ChEBI" id="CHEBI:15850"/>
        <dbReference type="ChEBI" id="CHEBI:30909"/>
        <dbReference type="ChEBI" id="CHEBI:295975"/>
    </reaction>
    <physiologicalReaction direction="left-to-right" evidence="24">
        <dbReference type="Rhea" id="RHEA:36084"/>
    </physiologicalReaction>
</comment>
<name>A0ABQ9E813_TEGGR</name>
<evidence type="ECO:0000256" key="21">
    <source>
        <dbReference type="ARBA" id="ARBA00047290"/>
    </source>
</evidence>
<evidence type="ECO:0000256" key="14">
    <source>
        <dbReference type="ARBA" id="ARBA00023136"/>
    </source>
</evidence>
<protein>
    <recommendedName>
        <fullName evidence="4">glycerophosphocholine cholinephosphodiesterase</fullName>
        <ecNumber evidence="4">3.1.4.38</ecNumber>
    </recommendedName>
    <alternativeName>
        <fullName evidence="19">Choline-specific glycerophosphodiester phosphodiesterase</fullName>
    </alternativeName>
    <alternativeName>
        <fullName evidence="18">Ectonucleotide pyrophosphatase/phosphodiesterase family member 6</fullName>
    </alternativeName>
</protein>
<reference evidence="33 34" key="1">
    <citation type="submission" date="2022-12" db="EMBL/GenBank/DDBJ databases">
        <title>Chromosome-level genome of Tegillarca granosa.</title>
        <authorList>
            <person name="Kim J."/>
        </authorList>
    </citation>
    <scope>NUCLEOTIDE SEQUENCE [LARGE SCALE GENOMIC DNA]</scope>
    <source>
        <strain evidence="33">Teg-2019</strain>
        <tissue evidence="33">Adductor muscle</tissue>
    </source>
</reference>
<dbReference type="EC" id="3.1.4.38" evidence="4"/>
<evidence type="ECO:0000256" key="1">
    <source>
        <dbReference type="ARBA" id="ARBA00001947"/>
    </source>
</evidence>
<evidence type="ECO:0000256" key="3">
    <source>
        <dbReference type="ARBA" id="ARBA00010594"/>
    </source>
</evidence>
<evidence type="ECO:0000256" key="24">
    <source>
        <dbReference type="ARBA" id="ARBA00047494"/>
    </source>
</evidence>
<comment type="catalytic activity">
    <reaction evidence="31">
        <text>1-(5Z,8Z,11Z,14Z-eicosatetraenoyl)-sn-glycero-3-phosphocholine + H2O = 1-(5Z,8Z,11Z,14Z-eicosatetraenoyl)-sn-glycerol + phosphocholine + H(+)</text>
        <dbReference type="Rhea" id="RHEA:41003"/>
        <dbReference type="ChEBI" id="CHEBI:15377"/>
        <dbReference type="ChEBI" id="CHEBI:15378"/>
        <dbReference type="ChEBI" id="CHEBI:34071"/>
        <dbReference type="ChEBI" id="CHEBI:74344"/>
        <dbReference type="ChEBI" id="CHEBI:295975"/>
    </reaction>
    <physiologicalReaction direction="left-to-right" evidence="31">
        <dbReference type="Rhea" id="RHEA:41004"/>
    </physiologicalReaction>
</comment>
<evidence type="ECO:0000256" key="2">
    <source>
        <dbReference type="ARBA" id="ARBA00004609"/>
    </source>
</evidence>
<keyword evidence="14 32" id="KW-0472">Membrane</keyword>
<keyword evidence="15" id="KW-1015">Disulfide bond</keyword>
<comment type="cofactor">
    <cofactor evidence="1">
        <name>Zn(2+)</name>
        <dbReference type="ChEBI" id="CHEBI:29105"/>
    </cofactor>
</comment>
<keyword evidence="6" id="KW-0597">Phosphoprotein</keyword>
<gene>
    <name evidence="33" type="ORF">KUTeg_020434</name>
</gene>
<evidence type="ECO:0000256" key="5">
    <source>
        <dbReference type="ARBA" id="ARBA00022475"/>
    </source>
</evidence>
<evidence type="ECO:0000256" key="25">
    <source>
        <dbReference type="ARBA" id="ARBA00047600"/>
    </source>
</evidence>
<evidence type="ECO:0000256" key="26">
    <source>
        <dbReference type="ARBA" id="ARBA00047779"/>
    </source>
</evidence>
<evidence type="ECO:0000313" key="33">
    <source>
        <dbReference type="EMBL" id="KAJ8301447.1"/>
    </source>
</evidence>
<keyword evidence="16" id="KW-0325">Glycoprotein</keyword>
<evidence type="ECO:0000256" key="11">
    <source>
        <dbReference type="ARBA" id="ARBA00022833"/>
    </source>
</evidence>
<keyword evidence="9" id="KW-0732">Signal</keyword>
<evidence type="ECO:0000256" key="28">
    <source>
        <dbReference type="ARBA" id="ARBA00048234"/>
    </source>
</evidence>
<evidence type="ECO:0000256" key="16">
    <source>
        <dbReference type="ARBA" id="ARBA00023180"/>
    </source>
</evidence>
<evidence type="ECO:0000256" key="27">
    <source>
        <dbReference type="ARBA" id="ARBA00048209"/>
    </source>
</evidence>
<evidence type="ECO:0000256" key="31">
    <source>
        <dbReference type="ARBA" id="ARBA00049320"/>
    </source>
</evidence>
<comment type="catalytic activity">
    <reaction evidence="21">
        <text>1-dodecanoyl-sn-glycero-3-phosphocholine + H2O = 1-dodecanoyl-sn-glycerol + phosphocholine + H(+)</text>
        <dbReference type="Rhea" id="RHEA:41127"/>
        <dbReference type="ChEBI" id="CHEBI:15377"/>
        <dbReference type="ChEBI" id="CHEBI:15378"/>
        <dbReference type="ChEBI" id="CHEBI:74966"/>
        <dbReference type="ChEBI" id="CHEBI:75529"/>
        <dbReference type="ChEBI" id="CHEBI:295975"/>
    </reaction>
    <physiologicalReaction direction="left-to-right" evidence="21">
        <dbReference type="Rhea" id="RHEA:41128"/>
    </physiologicalReaction>
</comment>
<evidence type="ECO:0000256" key="13">
    <source>
        <dbReference type="ARBA" id="ARBA00023098"/>
    </source>
</evidence>
<comment type="caution">
    <text evidence="33">The sequence shown here is derived from an EMBL/GenBank/DDBJ whole genome shotgun (WGS) entry which is preliminary data.</text>
</comment>
<dbReference type="EMBL" id="JARBDR010000918">
    <property type="protein sequence ID" value="KAJ8301447.1"/>
    <property type="molecule type" value="Genomic_DNA"/>
</dbReference>
<dbReference type="PANTHER" id="PTHR10151:SF66">
    <property type="entry name" value="GLYCEROPHOSPHOCHOLINE CHOLINEPHOSPHODIESTERASE ENPP6"/>
    <property type="match status" value="1"/>
</dbReference>
<keyword evidence="12" id="KW-0442">Lipid degradation</keyword>
<evidence type="ECO:0000256" key="32">
    <source>
        <dbReference type="SAM" id="Phobius"/>
    </source>
</evidence>
<evidence type="ECO:0000256" key="12">
    <source>
        <dbReference type="ARBA" id="ARBA00022963"/>
    </source>
</evidence>
<comment type="catalytic activity">
    <reaction evidence="28">
        <text>sphing-4-enine-phosphocholine + H2O = sphing-4-enine + phosphocholine + H(+)</text>
        <dbReference type="Rhea" id="RHEA:41095"/>
        <dbReference type="ChEBI" id="CHEBI:15377"/>
        <dbReference type="ChEBI" id="CHEBI:15378"/>
        <dbReference type="ChEBI" id="CHEBI:57756"/>
        <dbReference type="ChEBI" id="CHEBI:58906"/>
        <dbReference type="ChEBI" id="CHEBI:295975"/>
    </reaction>
    <physiologicalReaction direction="left-to-right" evidence="28">
        <dbReference type="Rhea" id="RHEA:41096"/>
    </physiologicalReaction>
</comment>
<comment type="catalytic activity">
    <reaction evidence="26">
        <text>1-tetradecanoyl-sn-glycero-3-phosphocholine + H2O = 1-tetradecanoyl-sn-glycerol + phosphocholine + H(+)</text>
        <dbReference type="Rhea" id="RHEA:40999"/>
        <dbReference type="ChEBI" id="CHEBI:15377"/>
        <dbReference type="ChEBI" id="CHEBI:15378"/>
        <dbReference type="ChEBI" id="CHEBI:64489"/>
        <dbReference type="ChEBI" id="CHEBI:75536"/>
        <dbReference type="ChEBI" id="CHEBI:295975"/>
    </reaction>
    <physiologicalReaction direction="left-to-right" evidence="26">
        <dbReference type="Rhea" id="RHEA:41000"/>
    </physiologicalReaction>
</comment>
<feature type="transmembrane region" description="Helical" evidence="32">
    <location>
        <begin position="24"/>
        <end position="42"/>
    </location>
</feature>
<dbReference type="InterPro" id="IPR017850">
    <property type="entry name" value="Alkaline_phosphatase_core_sf"/>
</dbReference>
<evidence type="ECO:0000256" key="6">
    <source>
        <dbReference type="ARBA" id="ARBA00022553"/>
    </source>
</evidence>
<evidence type="ECO:0000256" key="20">
    <source>
        <dbReference type="ARBA" id="ARBA00046203"/>
    </source>
</evidence>
<comment type="catalytic activity">
    <reaction evidence="22">
        <text>1-(9Z-octadecenoyl)-sn-glycero-3-phosphocholine + H2O = 1-(9Z-octadecenoyl)-sn-glycerol + phosphocholine + H(+)</text>
        <dbReference type="Rhea" id="RHEA:41091"/>
        <dbReference type="ChEBI" id="CHEBI:15377"/>
        <dbReference type="ChEBI" id="CHEBI:15378"/>
        <dbReference type="ChEBI" id="CHEBI:28610"/>
        <dbReference type="ChEBI" id="CHEBI:75757"/>
        <dbReference type="ChEBI" id="CHEBI:295975"/>
    </reaction>
    <physiologicalReaction direction="left-to-right" evidence="22">
        <dbReference type="Rhea" id="RHEA:41092"/>
    </physiologicalReaction>
</comment>
<comment type="catalytic activity">
    <reaction evidence="30">
        <text>1-(9Z,12Z)-octadecadienoyl-sn-glycero-3-phosphocholine + H2O = 1-(9Z,12Z-octadecadienoyl)-sn-glycerol + phosphocholine + H(+)</text>
        <dbReference type="Rhea" id="RHEA:41115"/>
        <dbReference type="ChEBI" id="CHEBI:15377"/>
        <dbReference type="ChEBI" id="CHEBI:15378"/>
        <dbReference type="ChEBI" id="CHEBI:28733"/>
        <dbReference type="ChEBI" id="CHEBI:75561"/>
        <dbReference type="ChEBI" id="CHEBI:295975"/>
    </reaction>
    <physiologicalReaction direction="left-to-right" evidence="30">
        <dbReference type="Rhea" id="RHEA:41116"/>
    </physiologicalReaction>
</comment>
<sequence length="343" mass="39296">MAYPNGSQSGSQNNVSLSSRMDKLTLVIFVLCITTYSYVHTIKGSKLMVILLDGFKWNYFDKPGLDLPGFNKMIKNGVRAERMIPDMPSLSFPNYYSIMTGVHCETHGFVGNYMYDIKHKEKFLIWKNKPTVYNPYWWSGAEPVWVTAMKQIMIEGRNATYCKLYNGIPPVSDLGENIDEAVLKMKSGNADLVAIYVEMSDHIGHAHGPNSIEIENTIVQIDRHIQHLLTSLEQQGLKDDVNVIIVSDHGMTEISPSRVINLTTEINMNDVDVILDRGPTVNIWPKEGKIQKVYQDLKRVKNSHLHVYKKDELPERWHLKKHYRFPPIFLVADVGWFILTISK</sequence>
<comment type="subcellular location">
    <subcellularLocation>
        <location evidence="2">Cell membrane</location>
        <topology evidence="2">Lipid-anchor</topology>
        <topology evidence="2">GPI-anchor</topology>
    </subcellularLocation>
</comment>
<keyword evidence="13" id="KW-0443">Lipid metabolism</keyword>
<dbReference type="PANTHER" id="PTHR10151">
    <property type="entry name" value="ECTONUCLEOTIDE PYROPHOSPHATASE/PHOSPHODIESTERASE"/>
    <property type="match status" value="1"/>
</dbReference>
<evidence type="ECO:0000256" key="10">
    <source>
        <dbReference type="ARBA" id="ARBA00022801"/>
    </source>
</evidence>
<dbReference type="Proteomes" id="UP001217089">
    <property type="component" value="Unassembled WGS sequence"/>
</dbReference>
<dbReference type="SUPFAM" id="SSF53649">
    <property type="entry name" value="Alkaline phosphatase-like"/>
    <property type="match status" value="1"/>
</dbReference>
<keyword evidence="17" id="KW-0449">Lipoprotein</keyword>
<keyword evidence="7" id="KW-0336">GPI-anchor</keyword>
<keyword evidence="5" id="KW-1003">Cell membrane</keyword>
<evidence type="ECO:0000256" key="7">
    <source>
        <dbReference type="ARBA" id="ARBA00022622"/>
    </source>
</evidence>
<dbReference type="Gene3D" id="3.40.720.10">
    <property type="entry name" value="Alkaline Phosphatase, subunit A"/>
    <property type="match status" value="1"/>
</dbReference>
<comment type="catalytic activity">
    <reaction evidence="29">
        <text>sn-glycerol 3-phosphocholine + H2O = phosphocholine + glycerol + H(+)</text>
        <dbReference type="Rhea" id="RHEA:19545"/>
        <dbReference type="ChEBI" id="CHEBI:15377"/>
        <dbReference type="ChEBI" id="CHEBI:15378"/>
        <dbReference type="ChEBI" id="CHEBI:16870"/>
        <dbReference type="ChEBI" id="CHEBI:17754"/>
        <dbReference type="ChEBI" id="CHEBI:295975"/>
        <dbReference type="EC" id="3.1.4.38"/>
    </reaction>
    <physiologicalReaction direction="left-to-right" evidence="29">
        <dbReference type="Rhea" id="RHEA:19546"/>
    </physiologicalReaction>
</comment>
<keyword evidence="34" id="KW-1185">Reference proteome</keyword>
<evidence type="ECO:0000256" key="23">
    <source>
        <dbReference type="ARBA" id="ARBA00047482"/>
    </source>
</evidence>
<evidence type="ECO:0000256" key="18">
    <source>
        <dbReference type="ARBA" id="ARBA00031167"/>
    </source>
</evidence>
<comment type="catalytic activity">
    <reaction evidence="25">
        <text>a 1-acyl-sn-glycero-3-phosphocholine + H2O = a 1-acyl-sn-glycerol + phosphocholine + H(+)</text>
        <dbReference type="Rhea" id="RHEA:44720"/>
        <dbReference type="ChEBI" id="CHEBI:15377"/>
        <dbReference type="ChEBI" id="CHEBI:15378"/>
        <dbReference type="ChEBI" id="CHEBI:58168"/>
        <dbReference type="ChEBI" id="CHEBI:64683"/>
        <dbReference type="ChEBI" id="CHEBI:295975"/>
    </reaction>
    <physiologicalReaction direction="left-to-right" evidence="25">
        <dbReference type="Rhea" id="RHEA:44721"/>
    </physiologicalReaction>
</comment>
<comment type="catalytic activity">
    <reaction evidence="27">
        <text>1-hexadecanoyl-sn-glycero-3-phosphocholine + H2O = 1-hexadecanoyl-sn-glycerol + phosphocholine + H(+)</text>
        <dbReference type="Rhea" id="RHEA:41119"/>
        <dbReference type="ChEBI" id="CHEBI:15377"/>
        <dbReference type="ChEBI" id="CHEBI:15378"/>
        <dbReference type="ChEBI" id="CHEBI:72998"/>
        <dbReference type="ChEBI" id="CHEBI:75542"/>
        <dbReference type="ChEBI" id="CHEBI:295975"/>
    </reaction>
    <physiologicalReaction direction="left-to-right" evidence="27">
        <dbReference type="Rhea" id="RHEA:41120"/>
    </physiologicalReaction>
</comment>
<dbReference type="Pfam" id="PF01663">
    <property type="entry name" value="Phosphodiest"/>
    <property type="match status" value="1"/>
</dbReference>
<keyword evidence="10" id="KW-0378">Hydrolase</keyword>
<keyword evidence="11" id="KW-0862">Zinc</keyword>
<evidence type="ECO:0000256" key="8">
    <source>
        <dbReference type="ARBA" id="ARBA00022723"/>
    </source>
</evidence>
<organism evidence="33 34">
    <name type="scientific">Tegillarca granosa</name>
    <name type="common">Malaysian cockle</name>
    <name type="synonym">Anadara granosa</name>
    <dbReference type="NCBI Taxonomy" id="220873"/>
    <lineage>
        <taxon>Eukaryota</taxon>
        <taxon>Metazoa</taxon>
        <taxon>Spiralia</taxon>
        <taxon>Lophotrochozoa</taxon>
        <taxon>Mollusca</taxon>
        <taxon>Bivalvia</taxon>
        <taxon>Autobranchia</taxon>
        <taxon>Pteriomorphia</taxon>
        <taxon>Arcoida</taxon>
        <taxon>Arcoidea</taxon>
        <taxon>Arcidae</taxon>
        <taxon>Tegillarca</taxon>
    </lineage>
</organism>
<comment type="catalytic activity">
    <reaction evidence="23">
        <text>glycero-2-phosphocholine + H2O = phosphocholine + glycerol + H(+)</text>
        <dbReference type="Rhea" id="RHEA:61684"/>
        <dbReference type="ChEBI" id="CHEBI:15377"/>
        <dbReference type="ChEBI" id="CHEBI:15378"/>
        <dbReference type="ChEBI" id="CHEBI:17754"/>
        <dbReference type="ChEBI" id="CHEBI:144950"/>
        <dbReference type="ChEBI" id="CHEBI:295975"/>
    </reaction>
    <physiologicalReaction direction="left-to-right" evidence="23">
        <dbReference type="Rhea" id="RHEA:61685"/>
    </physiologicalReaction>
</comment>
<proteinExistence type="inferred from homology"/>
<evidence type="ECO:0000256" key="22">
    <source>
        <dbReference type="ARBA" id="ARBA00047322"/>
    </source>
</evidence>
<comment type="similarity">
    <text evidence="3">Belongs to the nucleotide pyrophosphatase/phosphodiesterase family.</text>
</comment>
<keyword evidence="8" id="KW-0479">Metal-binding</keyword>
<dbReference type="InterPro" id="IPR002591">
    <property type="entry name" value="Phosphodiest/P_Trfase"/>
</dbReference>
<evidence type="ECO:0000256" key="4">
    <source>
        <dbReference type="ARBA" id="ARBA00012318"/>
    </source>
</evidence>
<evidence type="ECO:0000256" key="15">
    <source>
        <dbReference type="ARBA" id="ARBA00023157"/>
    </source>
</evidence>
<evidence type="ECO:0000256" key="30">
    <source>
        <dbReference type="ARBA" id="ARBA00049092"/>
    </source>
</evidence>
<evidence type="ECO:0000256" key="19">
    <source>
        <dbReference type="ARBA" id="ARBA00032556"/>
    </source>
</evidence>